<reference evidence="6 7" key="1">
    <citation type="submission" date="2019-07" db="EMBL/GenBank/DDBJ databases">
        <title>Draft genome for Aliikangiella sp. M105.</title>
        <authorList>
            <person name="Wang G."/>
        </authorList>
    </citation>
    <scope>NUCLEOTIDE SEQUENCE [LARGE SCALE GENOMIC DNA]</scope>
    <source>
        <strain evidence="6 7">M105</strain>
    </source>
</reference>
<dbReference type="PANTHER" id="PTHR45138:SF9">
    <property type="entry name" value="DIGUANYLATE CYCLASE DGCM-RELATED"/>
    <property type="match status" value="1"/>
</dbReference>
<dbReference type="Proteomes" id="UP000315439">
    <property type="component" value="Unassembled WGS sequence"/>
</dbReference>
<dbReference type="InterPro" id="IPR029787">
    <property type="entry name" value="Nucleotide_cyclase"/>
</dbReference>
<comment type="cofactor">
    <cofactor evidence="1">
        <name>Mg(2+)</name>
        <dbReference type="ChEBI" id="CHEBI:18420"/>
    </cofactor>
</comment>
<dbReference type="InterPro" id="IPR048516">
    <property type="entry name" value="DGCcoil"/>
</dbReference>
<feature type="coiled-coil region" evidence="4">
    <location>
        <begin position="312"/>
        <end position="346"/>
    </location>
</feature>
<dbReference type="InterPro" id="IPR043128">
    <property type="entry name" value="Rev_trsase/Diguanyl_cyclase"/>
</dbReference>
<dbReference type="NCBIfam" id="TIGR00254">
    <property type="entry name" value="GGDEF"/>
    <property type="match status" value="1"/>
</dbReference>
<dbReference type="InterPro" id="IPR000160">
    <property type="entry name" value="GGDEF_dom"/>
</dbReference>
<dbReference type="CDD" id="cd01949">
    <property type="entry name" value="GGDEF"/>
    <property type="match status" value="1"/>
</dbReference>
<keyword evidence="4" id="KW-0175">Coiled coil</keyword>
<proteinExistence type="predicted"/>
<evidence type="ECO:0000313" key="6">
    <source>
        <dbReference type="EMBL" id="TQV89139.1"/>
    </source>
</evidence>
<comment type="caution">
    <text evidence="6">The sequence shown here is derived from an EMBL/GenBank/DDBJ whole genome shotgun (WGS) entry which is preliminary data.</text>
</comment>
<name>A0A545UI46_9GAMM</name>
<dbReference type="PANTHER" id="PTHR45138">
    <property type="entry name" value="REGULATORY COMPONENTS OF SENSORY TRANSDUCTION SYSTEM"/>
    <property type="match status" value="1"/>
</dbReference>
<dbReference type="EMBL" id="VIKS01000002">
    <property type="protein sequence ID" value="TQV89139.1"/>
    <property type="molecule type" value="Genomic_DNA"/>
</dbReference>
<evidence type="ECO:0000256" key="4">
    <source>
        <dbReference type="SAM" id="Coils"/>
    </source>
</evidence>
<evidence type="ECO:0000313" key="7">
    <source>
        <dbReference type="Proteomes" id="UP000315439"/>
    </source>
</evidence>
<evidence type="ECO:0000256" key="3">
    <source>
        <dbReference type="ARBA" id="ARBA00034247"/>
    </source>
</evidence>
<evidence type="ECO:0000256" key="2">
    <source>
        <dbReference type="ARBA" id="ARBA00012528"/>
    </source>
</evidence>
<comment type="catalytic activity">
    <reaction evidence="3">
        <text>2 GTP = 3',3'-c-di-GMP + 2 diphosphate</text>
        <dbReference type="Rhea" id="RHEA:24898"/>
        <dbReference type="ChEBI" id="CHEBI:33019"/>
        <dbReference type="ChEBI" id="CHEBI:37565"/>
        <dbReference type="ChEBI" id="CHEBI:58805"/>
        <dbReference type="EC" id="2.7.7.65"/>
    </reaction>
</comment>
<evidence type="ECO:0000259" key="5">
    <source>
        <dbReference type="PROSITE" id="PS50887"/>
    </source>
</evidence>
<protein>
    <recommendedName>
        <fullName evidence="2">diguanylate cyclase</fullName>
        <ecNumber evidence="2">2.7.7.65</ecNumber>
    </recommendedName>
</protein>
<dbReference type="AlphaFoldDB" id="A0A545UI46"/>
<dbReference type="Pfam" id="PF20975">
    <property type="entry name" value="DGCcoil"/>
    <property type="match status" value="1"/>
</dbReference>
<dbReference type="GO" id="GO:0052621">
    <property type="term" value="F:diguanylate cyclase activity"/>
    <property type="evidence" value="ECO:0007669"/>
    <property type="project" value="UniProtKB-EC"/>
</dbReference>
<dbReference type="RefSeq" id="WP_142891989.1">
    <property type="nucleotide sequence ID" value="NZ_ML660161.1"/>
</dbReference>
<accession>A0A545UI46</accession>
<dbReference type="FunFam" id="3.30.70.270:FF:000001">
    <property type="entry name" value="Diguanylate cyclase domain protein"/>
    <property type="match status" value="1"/>
</dbReference>
<sequence>MTEIGTPQETHSLNELKRSIARLSYIGMGLSPEMDGRLNELRKAIKSDANHEEINQLVDKISKTLRTLEDTTESEKVEVAEQEVDLLKLLLSQRLPAKLKKTLKSMQRQSENMDAAAVANNIVDAIQKFLQQAQQNEKSEPGLLGRLFKRNKTELNKVQNQPAVSEDEHWLSEELKSSLLHLVDQLSVMDKYSELAVKLTEKVVQLEKITDLADILELITSAFVEVSGHEHEQFEKFLKSLNKRIDRVNEFIDGTVNYSQQVTAQSNQLDLDLQNSVTEIKDSFEASSSLTEVKQSLFQKMDSIVSRVNSFCEAQAANQQQLNQNMVNLREQLRATEDESSRLRDDLAAQRVRAQTDPLTQLPNRYSYNERLTQEYNRWRRYRSPLSLVVGDIDYFKKVNDEYGHTAGDEVLRVVALFLQNGLRESDFIARFGGEEFVILLPETSLVDATKAINKLRQGVKDVKVEFEALIIQVAMSFGIAEFENNDTPKAVFARADQALYRAKEKGRDQVCCQRAKLN</sequence>
<dbReference type="SUPFAM" id="SSF55073">
    <property type="entry name" value="Nucleotide cyclase"/>
    <property type="match status" value="1"/>
</dbReference>
<dbReference type="Pfam" id="PF00990">
    <property type="entry name" value="GGDEF"/>
    <property type="match status" value="1"/>
</dbReference>
<dbReference type="InterPro" id="IPR050469">
    <property type="entry name" value="Diguanylate_Cyclase"/>
</dbReference>
<dbReference type="SMART" id="SM00267">
    <property type="entry name" value="GGDEF"/>
    <property type="match status" value="1"/>
</dbReference>
<organism evidence="6 7">
    <name type="scientific">Aliikangiella coralliicola</name>
    <dbReference type="NCBI Taxonomy" id="2592383"/>
    <lineage>
        <taxon>Bacteria</taxon>
        <taxon>Pseudomonadati</taxon>
        <taxon>Pseudomonadota</taxon>
        <taxon>Gammaproteobacteria</taxon>
        <taxon>Oceanospirillales</taxon>
        <taxon>Pleioneaceae</taxon>
        <taxon>Aliikangiella</taxon>
    </lineage>
</organism>
<feature type="domain" description="GGDEF" evidence="5">
    <location>
        <begin position="384"/>
        <end position="516"/>
    </location>
</feature>
<dbReference type="Gene3D" id="3.30.70.270">
    <property type="match status" value="1"/>
</dbReference>
<dbReference type="PROSITE" id="PS50887">
    <property type="entry name" value="GGDEF"/>
    <property type="match status" value="1"/>
</dbReference>
<gene>
    <name evidence="6" type="ORF">FLL46_03150</name>
</gene>
<dbReference type="OrthoDB" id="9812260at2"/>
<dbReference type="EC" id="2.7.7.65" evidence="2"/>
<evidence type="ECO:0000256" key="1">
    <source>
        <dbReference type="ARBA" id="ARBA00001946"/>
    </source>
</evidence>
<keyword evidence="7" id="KW-1185">Reference proteome</keyword>